<dbReference type="InterPro" id="IPR013320">
    <property type="entry name" value="ConA-like_dom_sf"/>
</dbReference>
<organism evidence="3 4">
    <name type="scientific">Oceaniferula marina</name>
    <dbReference type="NCBI Taxonomy" id="2748318"/>
    <lineage>
        <taxon>Bacteria</taxon>
        <taxon>Pseudomonadati</taxon>
        <taxon>Verrucomicrobiota</taxon>
        <taxon>Verrucomicrobiia</taxon>
        <taxon>Verrucomicrobiales</taxon>
        <taxon>Verrucomicrobiaceae</taxon>
        <taxon>Oceaniferula</taxon>
    </lineage>
</organism>
<dbReference type="RefSeq" id="WP_178931594.1">
    <property type="nucleotide sequence ID" value="NZ_JACBAZ010000002.1"/>
</dbReference>
<dbReference type="PANTHER" id="PTHR30273">
    <property type="entry name" value="PERIPLASMIC SIGNAL SENSOR AND SIGMA FACTOR ACTIVATOR FECR-RELATED"/>
    <property type="match status" value="1"/>
</dbReference>
<dbReference type="Gene3D" id="2.60.120.1440">
    <property type="match status" value="1"/>
</dbReference>
<protein>
    <submittedName>
        <fullName evidence="3">FecR domain-containing protein</fullName>
    </submittedName>
</protein>
<gene>
    <name evidence="3" type="ORF">HW115_05495</name>
</gene>
<evidence type="ECO:0000313" key="4">
    <source>
        <dbReference type="Proteomes" id="UP000557872"/>
    </source>
</evidence>
<dbReference type="GO" id="GO:0016989">
    <property type="term" value="F:sigma factor antagonist activity"/>
    <property type="evidence" value="ECO:0007669"/>
    <property type="project" value="TreeGrafter"/>
</dbReference>
<evidence type="ECO:0000259" key="2">
    <source>
        <dbReference type="Pfam" id="PF04773"/>
    </source>
</evidence>
<evidence type="ECO:0000313" key="3">
    <source>
        <dbReference type="EMBL" id="NWK55053.1"/>
    </source>
</evidence>
<keyword evidence="1" id="KW-0472">Membrane</keyword>
<proteinExistence type="predicted"/>
<comment type="caution">
    <text evidence="3">The sequence shown here is derived from an EMBL/GenBank/DDBJ whole genome shotgun (WGS) entry which is preliminary data.</text>
</comment>
<keyword evidence="1" id="KW-0812">Transmembrane</keyword>
<dbReference type="InterPro" id="IPR006860">
    <property type="entry name" value="FecR"/>
</dbReference>
<dbReference type="Pfam" id="PF13385">
    <property type="entry name" value="Laminin_G_3"/>
    <property type="match status" value="1"/>
</dbReference>
<feature type="transmembrane region" description="Helical" evidence="1">
    <location>
        <begin position="80"/>
        <end position="100"/>
    </location>
</feature>
<dbReference type="Proteomes" id="UP000557872">
    <property type="component" value="Unassembled WGS sequence"/>
</dbReference>
<dbReference type="PANTHER" id="PTHR30273:SF2">
    <property type="entry name" value="PROTEIN FECR"/>
    <property type="match status" value="1"/>
</dbReference>
<dbReference type="Gene3D" id="2.60.120.200">
    <property type="match status" value="1"/>
</dbReference>
<keyword evidence="4" id="KW-1185">Reference proteome</keyword>
<name>A0A851GBS5_9BACT</name>
<keyword evidence="1" id="KW-1133">Transmembrane helix</keyword>
<accession>A0A851GBS5</accession>
<reference evidence="3 4" key="1">
    <citation type="submission" date="2020-07" db="EMBL/GenBank/DDBJ databases">
        <title>Roseicoccus Jingziensis gen. nov., sp. nov., isolated from coastal seawater.</title>
        <authorList>
            <person name="Feng X."/>
        </authorList>
    </citation>
    <scope>NUCLEOTIDE SEQUENCE [LARGE SCALE GENOMIC DNA]</scope>
    <source>
        <strain evidence="3 4">N1E253</strain>
    </source>
</reference>
<feature type="domain" description="FecR protein" evidence="2">
    <location>
        <begin position="165"/>
        <end position="228"/>
    </location>
</feature>
<dbReference type="SUPFAM" id="SSF49899">
    <property type="entry name" value="Concanavalin A-like lectins/glucanases"/>
    <property type="match status" value="1"/>
</dbReference>
<dbReference type="InterPro" id="IPR012373">
    <property type="entry name" value="Ferrdict_sens_TM"/>
</dbReference>
<dbReference type="EMBL" id="JACBAZ010000002">
    <property type="protein sequence ID" value="NWK55053.1"/>
    <property type="molecule type" value="Genomic_DNA"/>
</dbReference>
<evidence type="ECO:0000256" key="1">
    <source>
        <dbReference type="SAM" id="Phobius"/>
    </source>
</evidence>
<dbReference type="AlphaFoldDB" id="A0A851GBS5"/>
<dbReference type="Pfam" id="PF04773">
    <property type="entry name" value="FecR"/>
    <property type="match status" value="1"/>
</dbReference>
<sequence length="519" mass="57108">MNQEELTSLIEAWLDHTISESELTRLKQELLANRESVEYYVELAEMHSLLSQAKTTTLPQTNVVPMERVLKRQKNKTIKIALISAAAILVLSAVLMRLFFVDPETPPSLAFQTSPGTLFTITHDGAEDQSNGQTMHPGSRLQLSQGAIELNFASGVKSIITAPADLTLHANDRLYLGEGTGWFHVPKGAEGFQVKTRDLNIVDLGTEFGVLAKTNDHDEVHVLKGKVQVTTLRIRKESATLTAGQARRIDPIGRLSTIPSANNQFANKLPKSLPYLHWSFDEIEDLAFPAEGTIHCLSDPSARPIKNDTKALTMLGEGRFESALSIEPLVGKSLLTGYPGIAGDRPRTIAFWYRSERIPSGGVSGIVTWGRFDLDRKSSLKSYQDLERWTINISGDESHTGRGKVQIIGTGYLVGGSNVCDGQWHHIACSYRSTEDGVPETTLFIDGKKEPLSADYPQSIPNSVINTLDPNASPVAIGHNADGVNPKKDFKIQIDELYIFEGTLSEKSILRLMHTNSLK</sequence>